<dbReference type="PROSITE" id="PS50043">
    <property type="entry name" value="HTH_LUXR_2"/>
    <property type="match status" value="1"/>
</dbReference>
<dbReference type="CDD" id="cd17535">
    <property type="entry name" value="REC_NarL-like"/>
    <property type="match status" value="1"/>
</dbReference>
<gene>
    <name evidence="6" type="ORF">K4G66_29975</name>
</gene>
<evidence type="ECO:0000259" key="4">
    <source>
        <dbReference type="PROSITE" id="PS50043"/>
    </source>
</evidence>
<dbReference type="SUPFAM" id="SSF46894">
    <property type="entry name" value="C-terminal effector domain of the bipartite response regulators"/>
    <property type="match status" value="1"/>
</dbReference>
<sequence length="213" mass="23899">MVTVMLADDHTVVRNGLKMLLESEEDICVVGEASNGTEALEKVRELQPDIILLDIRMPGLDGIETTRQLGHYSDHTRALIISMYAHDEYVLRSALNGASGYVLKDATKDELIQAIRTVSQGNKYFSGSISHILVDSFLKQTPQSNPLANPYHLTKRERQILKLVAAGHSNEEIAQKLNNSIRTIETHRFRIMKKMGVNRKNDMVMIARQAGMV</sequence>
<dbReference type="SMART" id="SM00421">
    <property type="entry name" value="HTH_LUXR"/>
    <property type="match status" value="1"/>
</dbReference>
<dbReference type="InterPro" id="IPR016032">
    <property type="entry name" value="Sig_transdc_resp-reg_C-effctor"/>
</dbReference>
<name>A0AA49JDB2_9BACT</name>
<dbReference type="AlphaFoldDB" id="A0AA49JDB2"/>
<feature type="domain" description="HTH luxR-type" evidence="4">
    <location>
        <begin position="146"/>
        <end position="211"/>
    </location>
</feature>
<dbReference type="PRINTS" id="PR00038">
    <property type="entry name" value="HTHLUXR"/>
</dbReference>
<dbReference type="Pfam" id="PF00196">
    <property type="entry name" value="GerE"/>
    <property type="match status" value="1"/>
</dbReference>
<reference evidence="6" key="2">
    <citation type="journal article" date="2024" name="Antonie Van Leeuwenhoek">
        <title>Roseihalotalea indica gen. nov., sp. nov., a halophilic Bacteroidetes from mesopelagic Southwest Indian Ocean with higher carbohydrate metabolic potential.</title>
        <authorList>
            <person name="Chen B."/>
            <person name="Zhang M."/>
            <person name="Lin D."/>
            <person name="Ye J."/>
            <person name="Tang K."/>
        </authorList>
    </citation>
    <scope>NUCLEOTIDE SEQUENCE</scope>
    <source>
        <strain evidence="6">TK19036</strain>
    </source>
</reference>
<dbReference type="GO" id="GO:0006355">
    <property type="term" value="P:regulation of DNA-templated transcription"/>
    <property type="evidence" value="ECO:0007669"/>
    <property type="project" value="InterPro"/>
</dbReference>
<dbReference type="InterPro" id="IPR058245">
    <property type="entry name" value="NreC/VraR/RcsB-like_REC"/>
</dbReference>
<dbReference type="SUPFAM" id="SSF52172">
    <property type="entry name" value="CheY-like"/>
    <property type="match status" value="1"/>
</dbReference>
<keyword evidence="1 3" id="KW-0597">Phosphoprotein</keyword>
<dbReference type="PANTHER" id="PTHR43214">
    <property type="entry name" value="TWO-COMPONENT RESPONSE REGULATOR"/>
    <property type="match status" value="1"/>
</dbReference>
<evidence type="ECO:0000256" key="3">
    <source>
        <dbReference type="PROSITE-ProRule" id="PRU00169"/>
    </source>
</evidence>
<dbReference type="PROSITE" id="PS50110">
    <property type="entry name" value="RESPONSE_REGULATORY"/>
    <property type="match status" value="1"/>
</dbReference>
<evidence type="ECO:0000256" key="2">
    <source>
        <dbReference type="ARBA" id="ARBA00023125"/>
    </source>
</evidence>
<dbReference type="SMART" id="SM00448">
    <property type="entry name" value="REC"/>
    <property type="match status" value="1"/>
</dbReference>
<dbReference type="EMBL" id="CP120682">
    <property type="protein sequence ID" value="WKN36593.1"/>
    <property type="molecule type" value="Genomic_DNA"/>
</dbReference>
<evidence type="ECO:0000313" key="6">
    <source>
        <dbReference type="EMBL" id="WKN36593.1"/>
    </source>
</evidence>
<dbReference type="InterPro" id="IPR039420">
    <property type="entry name" value="WalR-like"/>
</dbReference>
<feature type="domain" description="Response regulatory" evidence="5">
    <location>
        <begin position="3"/>
        <end position="119"/>
    </location>
</feature>
<dbReference type="CDD" id="cd06170">
    <property type="entry name" value="LuxR_C_like"/>
    <property type="match status" value="1"/>
</dbReference>
<feature type="modified residue" description="4-aspartylphosphate" evidence="3">
    <location>
        <position position="54"/>
    </location>
</feature>
<dbReference type="Pfam" id="PF00072">
    <property type="entry name" value="Response_reg"/>
    <property type="match status" value="1"/>
</dbReference>
<organism evidence="6">
    <name type="scientific">Roseihalotalea indica</name>
    <dbReference type="NCBI Taxonomy" id="2867963"/>
    <lineage>
        <taxon>Bacteria</taxon>
        <taxon>Pseudomonadati</taxon>
        <taxon>Bacteroidota</taxon>
        <taxon>Cytophagia</taxon>
        <taxon>Cytophagales</taxon>
        <taxon>Catalimonadaceae</taxon>
        <taxon>Roseihalotalea</taxon>
    </lineage>
</organism>
<dbReference type="GO" id="GO:0003677">
    <property type="term" value="F:DNA binding"/>
    <property type="evidence" value="ECO:0007669"/>
    <property type="project" value="UniProtKB-KW"/>
</dbReference>
<dbReference type="Gene3D" id="3.40.50.2300">
    <property type="match status" value="1"/>
</dbReference>
<dbReference type="InterPro" id="IPR000792">
    <property type="entry name" value="Tscrpt_reg_LuxR_C"/>
</dbReference>
<evidence type="ECO:0000256" key="1">
    <source>
        <dbReference type="ARBA" id="ARBA00022553"/>
    </source>
</evidence>
<evidence type="ECO:0000259" key="5">
    <source>
        <dbReference type="PROSITE" id="PS50110"/>
    </source>
</evidence>
<dbReference type="InterPro" id="IPR001789">
    <property type="entry name" value="Sig_transdc_resp-reg_receiver"/>
</dbReference>
<reference evidence="6" key="1">
    <citation type="journal article" date="2023" name="Comput. Struct. Biotechnol. J.">
        <title>Discovery of a novel marine Bacteroidetes with a rich repertoire of carbohydrate-active enzymes.</title>
        <authorList>
            <person name="Chen B."/>
            <person name="Liu G."/>
            <person name="Chen Q."/>
            <person name="Wang H."/>
            <person name="Liu L."/>
            <person name="Tang K."/>
        </authorList>
    </citation>
    <scope>NUCLEOTIDE SEQUENCE</scope>
    <source>
        <strain evidence="6">TK19036</strain>
    </source>
</reference>
<proteinExistence type="predicted"/>
<protein>
    <submittedName>
        <fullName evidence="6">Response regulator transcription factor</fullName>
    </submittedName>
</protein>
<keyword evidence="2" id="KW-0238">DNA-binding</keyword>
<dbReference type="InterPro" id="IPR011006">
    <property type="entry name" value="CheY-like_superfamily"/>
</dbReference>
<accession>A0AA49JDB2</accession>
<dbReference type="GO" id="GO:0000160">
    <property type="term" value="P:phosphorelay signal transduction system"/>
    <property type="evidence" value="ECO:0007669"/>
    <property type="project" value="InterPro"/>
</dbReference>